<reference evidence="1 2" key="1">
    <citation type="journal article" date="2019" name="Syst. Appl. Microbiol.">
        <title>Polyphasic characterization of two novel Lactobacillus spp. isolated from blown salami packages: Description of Lactobacillus halodurans sp. nov. and Lactobacillus salsicarnum sp. nov.</title>
        <authorList>
            <person name="Schuster J.A."/>
            <person name="Klingl A."/>
            <person name="Vogel R.F."/>
            <person name="Ehrmann M.A."/>
        </authorList>
    </citation>
    <scope>NUCLEOTIDE SEQUENCE [LARGE SCALE GENOMIC DNA]</scope>
    <source>
        <strain evidence="1 2">TMW 1.1920</strain>
    </source>
</reference>
<dbReference type="AlphaFoldDB" id="A0A5P0ZWK5"/>
<evidence type="ECO:0000313" key="2">
    <source>
        <dbReference type="Proteomes" id="UP000371423"/>
    </source>
</evidence>
<accession>A0A5P0ZWK5</accession>
<dbReference type="OrthoDB" id="2183421at2"/>
<gene>
    <name evidence="1" type="ORF">FHL05_05685</name>
</gene>
<dbReference type="RefSeq" id="WP_153522241.1">
    <property type="nucleotide sequence ID" value="NZ_VDFO01000017.1"/>
</dbReference>
<dbReference type="Proteomes" id="UP000371423">
    <property type="component" value="Unassembled WGS sequence"/>
</dbReference>
<evidence type="ECO:0000313" key="1">
    <source>
        <dbReference type="EMBL" id="MQS97380.1"/>
    </source>
</evidence>
<sequence>MEMLEPINTDYSYGHLTKVQRAEIIKKLTESQKQTIEQYKRYKVNSMLLNQFNKTGTEWKFLEEKINWNFNQSNPNESNLHCSCGRGVKYLYVCKSKNNQEIKCFGKNHLEQEAGIGSNVLQDIRKEKHKIDRGLDEIVIRVDGDVFFPTEPYEFLKKNRMLDILFSKERMEYLKEFSREGLPIYREDENKMIKEFNRILEKVKEQKHQKWLKTTEGIQYLKEQVIKKKYNEEQEIIRIERQKIWLNNNDWFNEQKNFERKSDNKETTIFTLKKRTIDNAKVTFNQVLIHHNDVTEKYCIESNCDMDALIINGMFDGGSVTNGKTIIPQETVIRLLKMLNKKFEYDINGLEKRVDEIYGILEHEGIIKKSKNRFIANY</sequence>
<comment type="caution">
    <text evidence="1">The sequence shown here is derived from an EMBL/GenBank/DDBJ whole genome shotgun (WGS) entry which is preliminary data.</text>
</comment>
<dbReference type="EMBL" id="VDFO01000017">
    <property type="protein sequence ID" value="MQS97380.1"/>
    <property type="molecule type" value="Genomic_DNA"/>
</dbReference>
<protein>
    <submittedName>
        <fullName evidence="1">Uncharacterized protein</fullName>
    </submittedName>
</protein>
<proteinExistence type="predicted"/>
<name>A0A5P0ZWK5_9LACO</name>
<keyword evidence="2" id="KW-1185">Reference proteome</keyword>
<organism evidence="1 2">
    <name type="scientific">Companilactobacillus halodurans</name>
    <dbReference type="NCBI Taxonomy" id="2584183"/>
    <lineage>
        <taxon>Bacteria</taxon>
        <taxon>Bacillati</taxon>
        <taxon>Bacillota</taxon>
        <taxon>Bacilli</taxon>
        <taxon>Lactobacillales</taxon>
        <taxon>Lactobacillaceae</taxon>
        <taxon>Companilactobacillus</taxon>
    </lineage>
</organism>